<dbReference type="RefSeq" id="WP_086789092.1">
    <property type="nucleotide sequence ID" value="NZ_JAGIOO010000001.1"/>
</dbReference>
<dbReference type="Pfam" id="PF03756">
    <property type="entry name" value="AfsA"/>
    <property type="match status" value="1"/>
</dbReference>
<feature type="domain" description="A-factor biosynthesis hotdog" evidence="1">
    <location>
        <begin position="87"/>
        <end position="218"/>
    </location>
</feature>
<keyword evidence="3" id="KW-1185">Reference proteome</keyword>
<gene>
    <name evidence="2" type="ORF">JOF53_008030</name>
</gene>
<reference evidence="2 3" key="1">
    <citation type="submission" date="2021-03" db="EMBL/GenBank/DDBJ databases">
        <title>Sequencing the genomes of 1000 actinobacteria strains.</title>
        <authorList>
            <person name="Klenk H.-P."/>
        </authorList>
    </citation>
    <scope>NUCLEOTIDE SEQUENCE [LARGE SCALE GENOMIC DNA]</scope>
    <source>
        <strain evidence="2 3">DSM 44580</strain>
    </source>
</reference>
<name>A0ABS5ARG1_9PSEU</name>
<evidence type="ECO:0000313" key="3">
    <source>
        <dbReference type="Proteomes" id="UP001519363"/>
    </source>
</evidence>
<protein>
    <recommendedName>
        <fullName evidence="1">A-factor biosynthesis hotdog domain-containing protein</fullName>
    </recommendedName>
</protein>
<organism evidence="2 3">
    <name type="scientific">Crossiella equi</name>
    <dbReference type="NCBI Taxonomy" id="130796"/>
    <lineage>
        <taxon>Bacteria</taxon>
        <taxon>Bacillati</taxon>
        <taxon>Actinomycetota</taxon>
        <taxon>Actinomycetes</taxon>
        <taxon>Pseudonocardiales</taxon>
        <taxon>Pseudonocardiaceae</taxon>
        <taxon>Crossiella</taxon>
    </lineage>
</organism>
<evidence type="ECO:0000259" key="1">
    <source>
        <dbReference type="Pfam" id="PF03756"/>
    </source>
</evidence>
<dbReference type="EMBL" id="JAGIOO010000001">
    <property type="protein sequence ID" value="MBP2479158.1"/>
    <property type="molecule type" value="Genomic_DNA"/>
</dbReference>
<evidence type="ECO:0000313" key="2">
    <source>
        <dbReference type="EMBL" id="MBP2479158.1"/>
    </source>
</evidence>
<proteinExistence type="predicted"/>
<sequence length="258" mass="28359">MHKEQVIFVIGDRLYGGPPRPDVIGLSELLRELRLGAHRDEDVRFVPAQGIGAQERDLLRAELALHGLSTHRLADPETPGLAGRPEVHKHNPDNILLAGFRVGGPGVYEATLRLSNRNELLLDHTTGTHLSGMVLIEAIRQMTLAVGEHLYPEEVGHRGPTRFIINSQSTRFTRFLLPLRTDLVYRLDTVTRKRETGLLFAGTCEFTQAGEVGAVGSMEMLILPTETAEHLETRAADKTMAALRGRFTPAAAVDGAAR</sequence>
<comment type="caution">
    <text evidence="2">The sequence shown here is derived from an EMBL/GenBank/DDBJ whole genome shotgun (WGS) entry which is preliminary data.</text>
</comment>
<accession>A0ABS5ARG1</accession>
<dbReference type="Proteomes" id="UP001519363">
    <property type="component" value="Unassembled WGS sequence"/>
</dbReference>
<dbReference type="InterPro" id="IPR005509">
    <property type="entry name" value="AfsA_hotdog_dom"/>
</dbReference>